<dbReference type="eggNOG" id="COG0422">
    <property type="taxonomic scope" value="Bacteria"/>
</dbReference>
<feature type="binding site" evidence="13">
    <location>
        <position position="264"/>
    </location>
    <ligand>
        <name>substrate</name>
    </ligand>
</feature>
<comment type="catalytic activity">
    <reaction evidence="11 13">
        <text>5-amino-1-(5-phospho-beta-D-ribosyl)imidazole + S-adenosyl-L-methionine = 4-amino-2-methyl-5-(phosphooxymethyl)pyrimidine + CO + 5'-deoxyadenosine + formate + L-methionine + 3 H(+)</text>
        <dbReference type="Rhea" id="RHEA:24840"/>
        <dbReference type="ChEBI" id="CHEBI:15378"/>
        <dbReference type="ChEBI" id="CHEBI:15740"/>
        <dbReference type="ChEBI" id="CHEBI:17245"/>
        <dbReference type="ChEBI" id="CHEBI:17319"/>
        <dbReference type="ChEBI" id="CHEBI:57844"/>
        <dbReference type="ChEBI" id="CHEBI:58354"/>
        <dbReference type="ChEBI" id="CHEBI:59789"/>
        <dbReference type="ChEBI" id="CHEBI:137981"/>
        <dbReference type="EC" id="4.1.99.17"/>
    </reaction>
</comment>
<evidence type="ECO:0000256" key="3">
    <source>
        <dbReference type="ARBA" id="ARBA00022485"/>
    </source>
</evidence>
<dbReference type="Gene3D" id="3.20.20.540">
    <property type="entry name" value="Radical SAM ThiC family, central domain"/>
    <property type="match status" value="1"/>
</dbReference>
<feature type="binding site" evidence="13">
    <location>
        <position position="580"/>
    </location>
    <ligand>
        <name>[4Fe-4S] cluster</name>
        <dbReference type="ChEBI" id="CHEBI:49883"/>
        <note>4Fe-4S-S-AdoMet</note>
    </ligand>
</feature>
<feature type="binding site" evidence="13">
    <location>
        <position position="433"/>
    </location>
    <ligand>
        <name>Zn(2+)</name>
        <dbReference type="ChEBI" id="CHEBI:29105"/>
    </ligand>
</feature>
<keyword evidence="8 13" id="KW-0408">Iron</keyword>
<dbReference type="HOGENOM" id="CLU_013181_2_1_6"/>
<dbReference type="SFLD" id="SFLDS00113">
    <property type="entry name" value="Radical_SAM_Phosphomethylpyrim"/>
    <property type="match status" value="1"/>
</dbReference>
<dbReference type="InterPro" id="IPR002817">
    <property type="entry name" value="ThiC/BzaA/B"/>
</dbReference>
<comment type="subunit">
    <text evidence="13">Homodimer.</text>
</comment>
<keyword evidence="4 13" id="KW-0949">S-adenosyl-L-methionine</keyword>
<dbReference type="Pfam" id="PF13667">
    <property type="entry name" value="ThiC-associated"/>
    <property type="match status" value="1"/>
</dbReference>
<proteinExistence type="inferred from homology"/>
<evidence type="ECO:0000256" key="9">
    <source>
        <dbReference type="ARBA" id="ARBA00023014"/>
    </source>
</evidence>
<comment type="pathway">
    <text evidence="2 13">Cofactor biosynthesis; thiamine diphosphate biosynthesis.</text>
</comment>
<protein>
    <recommendedName>
        <fullName evidence="13">Phosphomethylpyrimidine synthase</fullName>
        <ecNumber evidence="13">4.1.99.17</ecNumber>
    </recommendedName>
    <alternativeName>
        <fullName evidence="13">Hydroxymethylpyrimidine phosphate synthase</fullName>
        <shortName evidence="13">HMP-P synthase</shortName>
        <shortName evidence="13">HMP-phosphate synthase</shortName>
        <shortName evidence="13">HMPP synthase</shortName>
    </alternativeName>
    <alternativeName>
        <fullName evidence="13">Thiamine biosynthesis protein ThiC</fullName>
    </alternativeName>
</protein>
<dbReference type="Proteomes" id="UP000030675">
    <property type="component" value="Unassembled WGS sequence"/>
</dbReference>
<dbReference type="AlphaFoldDB" id="V5F5I2"/>
<dbReference type="FunFam" id="3.20.20.540:FF:000001">
    <property type="entry name" value="Phosphomethylpyrimidine synthase"/>
    <property type="match status" value="1"/>
</dbReference>
<feature type="domain" description="ThiC-associated" evidence="15">
    <location>
        <begin position="22"/>
        <end position="104"/>
    </location>
</feature>
<dbReference type="NCBIfam" id="TIGR00190">
    <property type="entry name" value="thiC"/>
    <property type="match status" value="1"/>
</dbReference>
<feature type="binding site" evidence="13">
    <location>
        <position position="235"/>
    </location>
    <ligand>
        <name>substrate</name>
    </ligand>
</feature>
<dbReference type="InterPro" id="IPR037509">
    <property type="entry name" value="ThiC"/>
</dbReference>
<dbReference type="NCBIfam" id="NF006763">
    <property type="entry name" value="PRK09284.1"/>
    <property type="match status" value="1"/>
</dbReference>
<evidence type="ECO:0000256" key="8">
    <source>
        <dbReference type="ARBA" id="ARBA00023004"/>
    </source>
</evidence>
<reference evidence="17" key="1">
    <citation type="submission" date="2012-12" db="EMBL/GenBank/DDBJ databases">
        <title>Genome Sequence of Photobacterium leiognathi lrivu.4.1.</title>
        <authorList>
            <person name="Urbanczyk H."/>
            <person name="Ogura Y."/>
            <person name="Hayashi T."/>
            <person name="Dunlap P.V."/>
        </authorList>
    </citation>
    <scope>NUCLEOTIDE SEQUENCE [LARGE SCALE GENOMIC DNA]</scope>
    <source>
        <strain evidence="17">lrivu.4.1</strain>
    </source>
</reference>
<dbReference type="RefSeq" id="WP_023931266.1">
    <property type="nucleotide sequence ID" value="NZ_DF196809.1"/>
</dbReference>
<evidence type="ECO:0000256" key="2">
    <source>
        <dbReference type="ARBA" id="ARBA00004948"/>
    </source>
</evidence>
<evidence type="ECO:0000256" key="12">
    <source>
        <dbReference type="ARBA" id="ARBA00061546"/>
    </source>
</evidence>
<evidence type="ECO:0000256" key="7">
    <source>
        <dbReference type="ARBA" id="ARBA00022977"/>
    </source>
</evidence>
<evidence type="ECO:0000313" key="16">
    <source>
        <dbReference type="EMBL" id="GAD28681.1"/>
    </source>
</evidence>
<dbReference type="GO" id="GO:0008270">
    <property type="term" value="F:zinc ion binding"/>
    <property type="evidence" value="ECO:0007669"/>
    <property type="project" value="UniProtKB-UniRule"/>
</dbReference>
<evidence type="ECO:0000259" key="15">
    <source>
        <dbReference type="Pfam" id="PF13667"/>
    </source>
</evidence>
<feature type="compositionally biased region" description="Basic and acidic residues" evidence="14">
    <location>
        <begin position="623"/>
        <end position="640"/>
    </location>
</feature>
<gene>
    <name evidence="13" type="primary">thiC</name>
    <name evidence="16" type="ORF">PLEI_0325</name>
</gene>
<dbReference type="NCBIfam" id="NF009895">
    <property type="entry name" value="PRK13352.1"/>
    <property type="match status" value="1"/>
</dbReference>
<comment type="function">
    <text evidence="1 13">Catalyzes the synthesis of the hydroxymethylpyrimidine phosphate (HMP-P) moiety of thiamine from aminoimidazole ribotide (AIR) in a radical S-adenosyl-L-methionine (SAM)-dependent reaction.</text>
</comment>
<dbReference type="SFLD" id="SFLDF00407">
    <property type="entry name" value="phosphomethylpyrimidine_syntha"/>
    <property type="match status" value="1"/>
</dbReference>
<keyword evidence="9 13" id="KW-0411">Iron-sulfur</keyword>
<name>V5F5I2_PHOLE</name>
<dbReference type="InterPro" id="IPR038521">
    <property type="entry name" value="ThiC/Bza_core_dom"/>
</dbReference>
<feature type="binding site" evidence="13">
    <location>
        <position position="329"/>
    </location>
    <ligand>
        <name>substrate</name>
    </ligand>
</feature>
<accession>V5F5I2</accession>
<feature type="binding site" evidence="13">
    <location>
        <begin position="349"/>
        <end position="351"/>
    </location>
    <ligand>
        <name>substrate</name>
    </ligand>
</feature>
<keyword evidence="6 13" id="KW-0862">Zinc</keyword>
<dbReference type="PANTHER" id="PTHR30557">
    <property type="entry name" value="THIAMINE BIOSYNTHESIS PROTEIN THIC"/>
    <property type="match status" value="1"/>
</dbReference>
<dbReference type="Pfam" id="PF01964">
    <property type="entry name" value="ThiC_Rad_SAM"/>
    <property type="match status" value="1"/>
</dbReference>
<dbReference type="Gene3D" id="6.10.250.620">
    <property type="match status" value="1"/>
</dbReference>
<feature type="binding site" evidence="13">
    <location>
        <position position="456"/>
    </location>
    <ligand>
        <name>substrate</name>
    </ligand>
</feature>
<keyword evidence="10 13" id="KW-0456">Lyase</keyword>
<dbReference type="SFLD" id="SFLDG01114">
    <property type="entry name" value="phosphomethylpyrimidine_syntha"/>
    <property type="match status" value="1"/>
</dbReference>
<dbReference type="HAMAP" id="MF_00089">
    <property type="entry name" value="ThiC"/>
    <property type="match status" value="1"/>
</dbReference>
<evidence type="ECO:0000256" key="10">
    <source>
        <dbReference type="ARBA" id="ARBA00023239"/>
    </source>
</evidence>
<dbReference type="PANTHER" id="PTHR30557:SF1">
    <property type="entry name" value="PHOSPHOMETHYLPYRIMIDINE SYNTHASE, CHLOROPLASTIC"/>
    <property type="match status" value="1"/>
</dbReference>
<dbReference type="UniPathway" id="UPA00060"/>
<keyword evidence="3 13" id="KW-0004">4Fe-4S</keyword>
<dbReference type="InterPro" id="IPR025747">
    <property type="entry name" value="ThiC-associated_dom"/>
</dbReference>
<feature type="binding site" evidence="13">
    <location>
        <begin position="390"/>
        <end position="393"/>
    </location>
    <ligand>
        <name>substrate</name>
    </ligand>
</feature>
<keyword evidence="5 13" id="KW-0479">Metal-binding</keyword>
<feature type="binding site" evidence="13">
    <location>
        <position position="429"/>
    </location>
    <ligand>
        <name>substrate</name>
    </ligand>
</feature>
<evidence type="ECO:0000313" key="17">
    <source>
        <dbReference type="Proteomes" id="UP000030675"/>
    </source>
</evidence>
<dbReference type="EMBL" id="DF196809">
    <property type="protein sequence ID" value="GAD28681.1"/>
    <property type="molecule type" value="Genomic_DNA"/>
</dbReference>
<evidence type="ECO:0000256" key="1">
    <source>
        <dbReference type="ARBA" id="ARBA00003175"/>
    </source>
</evidence>
<dbReference type="GO" id="GO:0009229">
    <property type="term" value="P:thiamine diphosphate biosynthetic process"/>
    <property type="evidence" value="ECO:0007669"/>
    <property type="project" value="UniProtKB-UniRule"/>
</dbReference>
<evidence type="ECO:0000256" key="14">
    <source>
        <dbReference type="SAM" id="MobiDB-lite"/>
    </source>
</evidence>
<feature type="binding site" evidence="13">
    <location>
        <position position="585"/>
    </location>
    <ligand>
        <name>[4Fe-4S] cluster</name>
        <dbReference type="ChEBI" id="CHEBI:49883"/>
        <note>4Fe-4S-S-AdoMet</note>
    </ligand>
</feature>
<comment type="similarity">
    <text evidence="12 13">Belongs to the ThiC family.</text>
</comment>
<keyword evidence="7 13" id="KW-0784">Thiamine biosynthesis</keyword>
<comment type="cofactor">
    <cofactor evidence="13">
        <name>[4Fe-4S] cluster</name>
        <dbReference type="ChEBI" id="CHEBI:49883"/>
    </cofactor>
    <text evidence="13">Binds 1 [4Fe-4S] cluster per subunit. The cluster is coordinated with 3 cysteines and an exchangeable S-adenosyl-L-methionine.</text>
</comment>
<sequence length="640" mass="72198">MSNRKQARLEAKQFIESLTVQPYPNSQKVYVQGSRSDLRVPMREITLADSLVGGSKESPIFEPNEPVRVYDTSGFYTDPDKTIDIYSGLPTVREQWILDREDTELLDGLSSNYANERLDDKTLDDLRFGERAPIRRAKAGKCVTQLHYARQGIITPEMEYIAIRENMGRAKYRDEVLNQQHPGISFGANLPKEITPEFVRQEVAEGRAIIPANINHPETEPMIIGRNFLVKVNANIGNSAVSSSIEEEVEKLVWSTRWGGDTVMDLSTGRNIHETREWIIRNSPVPIGTVPMYQALEKVNGVAENLNWEVFRDTLLEQAEQGVDYFTIHAGVLLRYVPMTAKRVTGIVSRGGSIMAKWCLAHHKESFLYEHFREICEICAQYDISLSLGDGLRPGSVADANDEAQFSELRTLGELTKIAWEYDVQVMIEGPGHVPIHMIKENMEEQLEHCHEAPFYTLGPLTTDIAPGYDHITSGIGAAMIGWYGCAMLCYVTPKEHLGLPNKEDVKVGLITYKLCAHAADLAKGHPGAQVRDNALSKARFEFRWEDQFNLGLDPETARAYHDETLPQESGKIAHFCSMCGPKFCSMKISQEVRDYAKDLERSDELAIKLLDDPLEGMQQKAQEFREKGSELYHPAKEEC</sequence>
<dbReference type="GO" id="GO:0051539">
    <property type="term" value="F:4 iron, 4 sulfur cluster binding"/>
    <property type="evidence" value="ECO:0007669"/>
    <property type="project" value="UniProtKB-KW"/>
</dbReference>
<dbReference type="GO" id="GO:0009228">
    <property type="term" value="P:thiamine biosynthetic process"/>
    <property type="evidence" value="ECO:0007669"/>
    <property type="project" value="UniProtKB-UniRule"/>
</dbReference>
<feature type="binding site" evidence="13">
    <location>
        <position position="293"/>
    </location>
    <ligand>
        <name>substrate</name>
    </ligand>
</feature>
<dbReference type="EC" id="4.1.99.17" evidence="13"/>
<dbReference type="GO" id="GO:0005829">
    <property type="term" value="C:cytosol"/>
    <property type="evidence" value="ECO:0007669"/>
    <property type="project" value="TreeGrafter"/>
</dbReference>
<evidence type="ECO:0000256" key="4">
    <source>
        <dbReference type="ARBA" id="ARBA00022691"/>
    </source>
</evidence>
<feature type="region of interest" description="Disordered" evidence="14">
    <location>
        <begin position="620"/>
        <end position="640"/>
    </location>
</feature>
<feature type="binding site" evidence="13">
    <location>
        <position position="577"/>
    </location>
    <ligand>
        <name>[4Fe-4S] cluster</name>
        <dbReference type="ChEBI" id="CHEBI:49883"/>
        <note>4Fe-4S-S-AdoMet</note>
    </ligand>
</feature>
<evidence type="ECO:0000256" key="11">
    <source>
        <dbReference type="ARBA" id="ARBA00050218"/>
    </source>
</evidence>
<dbReference type="GO" id="GO:0070284">
    <property type="term" value="F:phosphomethylpyrimidine synthase activity"/>
    <property type="evidence" value="ECO:0007669"/>
    <property type="project" value="UniProtKB-EC"/>
</dbReference>
<evidence type="ECO:0000256" key="13">
    <source>
        <dbReference type="HAMAP-Rule" id="MF_00089"/>
    </source>
</evidence>
<organism evidence="16 17">
    <name type="scientific">Photobacterium leiognathi lrivu.4.1</name>
    <dbReference type="NCBI Taxonomy" id="1248232"/>
    <lineage>
        <taxon>Bacteria</taxon>
        <taxon>Pseudomonadati</taxon>
        <taxon>Pseudomonadota</taxon>
        <taxon>Gammaproteobacteria</taxon>
        <taxon>Vibrionales</taxon>
        <taxon>Vibrionaceae</taxon>
        <taxon>Photobacterium</taxon>
    </lineage>
</organism>
<feature type="binding site" evidence="13">
    <location>
        <position position="497"/>
    </location>
    <ligand>
        <name>Zn(2+)</name>
        <dbReference type="ChEBI" id="CHEBI:29105"/>
    </ligand>
</feature>
<evidence type="ECO:0000256" key="5">
    <source>
        <dbReference type="ARBA" id="ARBA00022723"/>
    </source>
</evidence>
<evidence type="ECO:0000256" key="6">
    <source>
        <dbReference type="ARBA" id="ARBA00022833"/>
    </source>
</evidence>